<dbReference type="Proteomes" id="UP000033203">
    <property type="component" value="Unassembled WGS sequence"/>
</dbReference>
<dbReference type="PATRIC" id="fig|1549858.7.peg.398"/>
<dbReference type="AlphaFoldDB" id="A0A0D1MR95"/>
<organism evidence="1 2">
    <name type="scientific">Sphingomonas melonis</name>
    <dbReference type="NCBI Taxonomy" id="152682"/>
    <lineage>
        <taxon>Bacteria</taxon>
        <taxon>Pseudomonadati</taxon>
        <taxon>Pseudomonadota</taxon>
        <taxon>Alphaproteobacteria</taxon>
        <taxon>Sphingomonadales</taxon>
        <taxon>Sphingomonadaceae</taxon>
        <taxon>Sphingomonas</taxon>
    </lineage>
</organism>
<reference evidence="1 2" key="1">
    <citation type="submission" date="2015-01" db="EMBL/GenBank/DDBJ databases">
        <title>Genome of Sphingomonas taxi strain 30a.</title>
        <authorList>
            <person name="Eevers N."/>
            <person name="Van Hamme J."/>
            <person name="Bottos E."/>
            <person name="Weyens N."/>
            <person name="Vangronsveld J."/>
        </authorList>
    </citation>
    <scope>NUCLEOTIDE SEQUENCE [LARGE SCALE GENOMIC DNA]</scope>
    <source>
        <strain evidence="1 2">30a</strain>
    </source>
</reference>
<accession>A0A0D1MR95</accession>
<dbReference type="Pfam" id="PF05721">
    <property type="entry name" value="PhyH"/>
    <property type="match status" value="1"/>
</dbReference>
<dbReference type="InterPro" id="IPR008775">
    <property type="entry name" value="Phytyl_CoA_dOase-like"/>
</dbReference>
<gene>
    <name evidence="1" type="ORF">SR41_02070</name>
</gene>
<keyword evidence="1" id="KW-0223">Dioxygenase</keyword>
<dbReference type="GO" id="GO:0016706">
    <property type="term" value="F:2-oxoglutarate-dependent dioxygenase activity"/>
    <property type="evidence" value="ECO:0007669"/>
    <property type="project" value="UniProtKB-ARBA"/>
</dbReference>
<keyword evidence="1" id="KW-0560">Oxidoreductase</keyword>
<name>A0A0D1MR95_9SPHN</name>
<comment type="caution">
    <text evidence="1">The sequence shown here is derived from an EMBL/GenBank/DDBJ whole genome shotgun (WGS) entry which is preliminary data.</text>
</comment>
<proteinExistence type="predicted"/>
<sequence>MKQALAEQGFTLWPGRLDAAALTELERLFDAMPADRPGLRIAPGDAARLGACRAIHDDVRRLIGSAARPVRALLFDKRDASNWALGWHQDRTIEVAERVDVPGYGPWTVKQGRLHVSPPIGVLETMLTVRLHLDPVAPNNAPLEVAPGSHRLGLVAEDAIPDVIARCGTATCLAEAGGVWFYATPILHASARSAPGLRRRVLQMDFATIDLPGGLRWAADHA</sequence>
<dbReference type="Gene3D" id="2.60.120.620">
    <property type="entry name" value="q2cbj1_9rhob like domain"/>
    <property type="match status" value="1"/>
</dbReference>
<protein>
    <submittedName>
        <fullName evidence="1">Phytanoyl-CoA dioxygenase</fullName>
    </submittedName>
</protein>
<dbReference type="EMBL" id="JXTP01000010">
    <property type="protein sequence ID" value="KIU29881.1"/>
    <property type="molecule type" value="Genomic_DNA"/>
</dbReference>
<evidence type="ECO:0000313" key="2">
    <source>
        <dbReference type="Proteomes" id="UP000033203"/>
    </source>
</evidence>
<evidence type="ECO:0000313" key="1">
    <source>
        <dbReference type="EMBL" id="KIU29881.1"/>
    </source>
</evidence>
<dbReference type="SUPFAM" id="SSF51197">
    <property type="entry name" value="Clavaminate synthase-like"/>
    <property type="match status" value="1"/>
</dbReference>